<gene>
    <name evidence="1" type="ORF">HAT2_00288</name>
</gene>
<comment type="caution">
    <text evidence="1">The sequence shown here is derived from an EMBL/GenBank/DDBJ whole genome shotgun (WGS) entry which is preliminary data.</text>
</comment>
<proteinExistence type="predicted"/>
<evidence type="ECO:0000313" key="1">
    <source>
        <dbReference type="EMBL" id="RDB31605.1"/>
    </source>
</evidence>
<organism evidence="1 2">
    <name type="scientific">Candidatus Similichlamydia laticola</name>
    <dbReference type="NCBI Taxonomy" id="2170265"/>
    <lineage>
        <taxon>Bacteria</taxon>
        <taxon>Pseudomonadati</taxon>
        <taxon>Chlamydiota</taxon>
        <taxon>Chlamydiia</taxon>
        <taxon>Parachlamydiales</taxon>
        <taxon>Candidatus Parilichlamydiaceae</taxon>
        <taxon>Candidatus Similichlamydia</taxon>
    </lineage>
</organism>
<evidence type="ECO:0000313" key="2">
    <source>
        <dbReference type="Proteomes" id="UP000253816"/>
    </source>
</evidence>
<accession>A0A369KFX2</accession>
<sequence>MTANIISVPFCTRTRTGNSGLELLFYEDFIHLTSRVRRTASGPLEISKTYSERNAFRKKHTCLLIVLPTNVEVNPDTGLMTNGQLKIVVGENCLYVGFIPFLEQEARIVQNAHNVMRFYHHRLESIEKEIERTGPSSQEKTLLKLPSENRLKCDKTQFFVEGLFFILLFDSKYNTYALLCCKEPIPPEVPIPILCPKTESSLPKQKEEKASKWLHMSGLKGLKFFQSKLPIFSKRDFDERKKPNGLFLEEKIEMGRHETFIIILPHGCSLGLNNELKGGELCLIQSDSLLEIGFIPTSRKPKVTYNTLYFFQRALLDGLSSSQYVASGDNCTRLVLSPSNGGNWHKMSFFLLVSKTEDCIAILCQKGLFELKGIYLTKSNSEPILLDTLETAPPKEKSQTKEPTTSLQARVENIIYLAHEKKQLESYQEVKMNPRQGTPEKGTTSSPHFVIQKESSHLLSKKLLCESQEESSQKGTTEKRVLILPISCLEIESKTEKAPLKKKTKIENTVHLTQQQEEIPSPLQRQFSGCIMTKASREWCISHDHSYFQNFDPNREKDILTEYKKETAISAVNLDHPYFQREISEEERRQEIAKILIELAELPNNLTE</sequence>
<name>A0A369KFX2_9BACT</name>
<dbReference type="AlphaFoldDB" id="A0A369KFX2"/>
<reference evidence="1 2" key="1">
    <citation type="submission" date="2018-07" db="EMBL/GenBank/DDBJ databases">
        <title>Comparative genomics of the Candidatus Parilichlamydiaceae reveals evidence of convergent evolution and genome reduction in the phylum Chlamydiae.</title>
        <authorList>
            <person name="Taylor-Brown A."/>
            <person name="Polkinghorne A."/>
        </authorList>
    </citation>
    <scope>NUCLEOTIDE SEQUENCE [LARGE SCALE GENOMIC DNA]</scope>
    <source>
        <strain evidence="1 2">Hat2</strain>
    </source>
</reference>
<dbReference type="RefSeq" id="WP_114544277.1">
    <property type="nucleotide sequence ID" value="NZ_QQBG01000011.1"/>
</dbReference>
<dbReference type="EMBL" id="QQBG01000011">
    <property type="protein sequence ID" value="RDB31605.1"/>
    <property type="molecule type" value="Genomic_DNA"/>
</dbReference>
<protein>
    <submittedName>
        <fullName evidence="1">Uncharacterized protein</fullName>
    </submittedName>
</protein>
<dbReference type="Proteomes" id="UP000253816">
    <property type="component" value="Unassembled WGS sequence"/>
</dbReference>
<keyword evidence="2" id="KW-1185">Reference proteome</keyword>